<dbReference type="AlphaFoldDB" id="A0A840BL44"/>
<accession>A0A840BL44</accession>
<reference evidence="1 2" key="1">
    <citation type="submission" date="2020-08" db="EMBL/GenBank/DDBJ databases">
        <title>Genomic Encyclopedia of Type Strains, Phase IV (KMG-IV): sequencing the most valuable type-strain genomes for metagenomic binning, comparative biology and taxonomic classification.</title>
        <authorList>
            <person name="Goeker M."/>
        </authorList>
    </citation>
    <scope>NUCLEOTIDE SEQUENCE [LARGE SCALE GENOMIC DNA]</scope>
    <source>
        <strain evidence="1 2">DSM 106739</strain>
    </source>
</reference>
<dbReference type="InterPro" id="IPR047111">
    <property type="entry name" value="YbaP-like"/>
</dbReference>
<comment type="caution">
    <text evidence="1">The sequence shown here is derived from an EMBL/GenBank/DDBJ whole genome shotgun (WGS) entry which is preliminary data.</text>
</comment>
<sequence length="310" mass="33432">MNSLQGKQGWVRNSSGWRLWLRAFVALCLSAVSLLAGAAPLLLWEVSGAGAPVWLFGSVHVCRADCFPLPASVESRFRRADVLAVEIDPTRSDLTGMLAGLGGGEEGSLHDKLGSSDWRRLNRQLSTMGMPEEALDALSPAMANVFVAVSAAQRAGLSPMHGTDLHFINLAQSQGKRLVELETVERQMQALSAGSEREQVDSLRASLRAAEDGTLRASLDELVGAWRRGDAAGLSEALRKAQSADPSSRAMFEDLFDKRNREMSDAIVRLAREGRSVFVVIGSGHLAGKAAIPDLLARRGYRVRQLNSGD</sequence>
<dbReference type="EMBL" id="JACIET010000001">
    <property type="protein sequence ID" value="MBB4012288.1"/>
    <property type="molecule type" value="Genomic_DNA"/>
</dbReference>
<proteinExistence type="predicted"/>
<dbReference type="CDD" id="cd14789">
    <property type="entry name" value="Tiki"/>
    <property type="match status" value="1"/>
</dbReference>
<dbReference type="Pfam" id="PF01963">
    <property type="entry name" value="TraB_PrgY_gumN"/>
    <property type="match status" value="1"/>
</dbReference>
<evidence type="ECO:0008006" key="3">
    <source>
        <dbReference type="Google" id="ProtNLM"/>
    </source>
</evidence>
<dbReference type="PANTHER" id="PTHR40590:SF1">
    <property type="entry name" value="CYTOPLASMIC PROTEIN"/>
    <property type="match status" value="1"/>
</dbReference>
<organism evidence="1 2">
    <name type="scientific">Niveibacterium umoris</name>
    <dbReference type="NCBI Taxonomy" id="1193620"/>
    <lineage>
        <taxon>Bacteria</taxon>
        <taxon>Pseudomonadati</taxon>
        <taxon>Pseudomonadota</taxon>
        <taxon>Betaproteobacteria</taxon>
        <taxon>Rhodocyclales</taxon>
        <taxon>Rhodocyclaceae</taxon>
        <taxon>Niveibacterium</taxon>
    </lineage>
</organism>
<dbReference type="PANTHER" id="PTHR40590">
    <property type="entry name" value="CYTOPLASMIC PROTEIN-RELATED"/>
    <property type="match status" value="1"/>
</dbReference>
<dbReference type="InterPro" id="IPR002816">
    <property type="entry name" value="TraB/PrgY/GumN_fam"/>
</dbReference>
<evidence type="ECO:0000313" key="1">
    <source>
        <dbReference type="EMBL" id="MBB4012288.1"/>
    </source>
</evidence>
<gene>
    <name evidence="1" type="ORF">GGR36_001596</name>
</gene>
<name>A0A840BL44_9RHOO</name>
<dbReference type="RefSeq" id="WP_183634107.1">
    <property type="nucleotide sequence ID" value="NZ_BAABLE010000011.1"/>
</dbReference>
<keyword evidence="2" id="KW-1185">Reference proteome</keyword>
<dbReference type="Proteomes" id="UP000561045">
    <property type="component" value="Unassembled WGS sequence"/>
</dbReference>
<evidence type="ECO:0000313" key="2">
    <source>
        <dbReference type="Proteomes" id="UP000561045"/>
    </source>
</evidence>
<protein>
    <recommendedName>
        <fullName evidence="3">TraB/GumN family protein</fullName>
    </recommendedName>
</protein>